<organism evidence="1 2">
    <name type="scientific">Lysobacter niastensis</name>
    <dbReference type="NCBI Taxonomy" id="380629"/>
    <lineage>
        <taxon>Bacteria</taxon>
        <taxon>Pseudomonadati</taxon>
        <taxon>Pseudomonadota</taxon>
        <taxon>Gammaproteobacteria</taxon>
        <taxon>Lysobacterales</taxon>
        <taxon>Lysobacteraceae</taxon>
        <taxon>Lysobacter</taxon>
    </lineage>
</organism>
<evidence type="ECO:0000313" key="1">
    <source>
        <dbReference type="EMBL" id="MDR7133279.1"/>
    </source>
</evidence>
<accession>A0ABU1W6T7</accession>
<dbReference type="EMBL" id="JAVDVY010000001">
    <property type="protein sequence ID" value="MDR7133279.1"/>
    <property type="molecule type" value="Genomic_DNA"/>
</dbReference>
<gene>
    <name evidence="1" type="ORF">J2X06_000463</name>
</gene>
<dbReference type="Proteomes" id="UP001251524">
    <property type="component" value="Unassembled WGS sequence"/>
</dbReference>
<proteinExistence type="predicted"/>
<sequence length="194" mass="21548">MTDANPTTLRELLPKELDGLEAVIEDGLRKESNGNLSTLAWRFVRASAAAEVDRALDAEAWQVLAHAWAKANELHTHANSPPGETRVVHLGNHDFKTAVHPELTVDIGTPPYPAPLVFTLEIATHIESATLRIRQGRIVALEAGEVWVYAELKYGKVRLHKQESPMLKLPGEWSFDPGIQIEPDREQLMGKRVA</sequence>
<name>A0ABU1W6T7_9GAMM</name>
<protein>
    <submittedName>
        <fullName evidence="1">Uncharacterized protein</fullName>
    </submittedName>
</protein>
<reference evidence="1 2" key="1">
    <citation type="submission" date="2023-07" db="EMBL/GenBank/DDBJ databases">
        <title>Sorghum-associated microbial communities from plants grown in Nebraska, USA.</title>
        <authorList>
            <person name="Schachtman D."/>
        </authorList>
    </citation>
    <scope>NUCLEOTIDE SEQUENCE [LARGE SCALE GENOMIC DNA]</scope>
    <source>
        <strain evidence="1 2">BE198</strain>
    </source>
</reference>
<evidence type="ECO:0000313" key="2">
    <source>
        <dbReference type="Proteomes" id="UP001251524"/>
    </source>
</evidence>
<comment type="caution">
    <text evidence="1">The sequence shown here is derived from an EMBL/GenBank/DDBJ whole genome shotgun (WGS) entry which is preliminary data.</text>
</comment>
<dbReference type="RefSeq" id="WP_310057734.1">
    <property type="nucleotide sequence ID" value="NZ_JAVDVY010000001.1"/>
</dbReference>
<keyword evidence="2" id="KW-1185">Reference proteome</keyword>